<comment type="caution">
    <text evidence="7">The sequence shown here is derived from an EMBL/GenBank/DDBJ whole genome shotgun (WGS) entry which is preliminary data.</text>
</comment>
<dbReference type="PANTHER" id="PTHR22950:SF349">
    <property type="entry name" value="AMINO ACID TRANSPORTER TRANSMEMBRANE DOMAIN-CONTAINING PROTEIN"/>
    <property type="match status" value="1"/>
</dbReference>
<feature type="transmembrane region" description="Helical" evidence="5">
    <location>
        <begin position="380"/>
        <end position="400"/>
    </location>
</feature>
<feature type="transmembrane region" description="Helical" evidence="5">
    <location>
        <begin position="219"/>
        <end position="241"/>
    </location>
</feature>
<proteinExistence type="predicted"/>
<dbReference type="EMBL" id="JBBCAQ010000036">
    <property type="protein sequence ID" value="KAK7576707.1"/>
    <property type="molecule type" value="Genomic_DNA"/>
</dbReference>
<feature type="transmembrane region" description="Helical" evidence="5">
    <location>
        <begin position="195"/>
        <end position="212"/>
    </location>
</feature>
<evidence type="ECO:0000256" key="5">
    <source>
        <dbReference type="SAM" id="Phobius"/>
    </source>
</evidence>
<feature type="transmembrane region" description="Helical" evidence="5">
    <location>
        <begin position="84"/>
        <end position="107"/>
    </location>
</feature>
<gene>
    <name evidence="7" type="ORF">V9T40_012993</name>
</gene>
<accession>A0AAN9XZV4</accession>
<feature type="transmembrane region" description="Helical" evidence="5">
    <location>
        <begin position="261"/>
        <end position="279"/>
    </location>
</feature>
<evidence type="ECO:0000256" key="4">
    <source>
        <dbReference type="ARBA" id="ARBA00023136"/>
    </source>
</evidence>
<evidence type="ECO:0000313" key="8">
    <source>
        <dbReference type="Proteomes" id="UP001367676"/>
    </source>
</evidence>
<keyword evidence="8" id="KW-1185">Reference proteome</keyword>
<dbReference type="PANTHER" id="PTHR22950">
    <property type="entry name" value="AMINO ACID TRANSPORTER"/>
    <property type="match status" value="1"/>
</dbReference>
<keyword evidence="4 5" id="KW-0472">Membrane</keyword>
<dbReference type="AlphaFoldDB" id="A0AAN9XZV4"/>
<protein>
    <recommendedName>
        <fullName evidence="6">Amino acid transporter transmembrane domain-containing protein</fullName>
    </recommendedName>
</protein>
<feature type="transmembrane region" description="Helical" evidence="5">
    <location>
        <begin position="340"/>
        <end position="368"/>
    </location>
</feature>
<feature type="transmembrane region" description="Helical" evidence="5">
    <location>
        <begin position="291"/>
        <end position="320"/>
    </location>
</feature>
<name>A0AAN9XZV4_9HEMI</name>
<evidence type="ECO:0000256" key="3">
    <source>
        <dbReference type="ARBA" id="ARBA00022989"/>
    </source>
</evidence>
<organism evidence="7 8">
    <name type="scientific">Parthenolecanium corni</name>
    <dbReference type="NCBI Taxonomy" id="536013"/>
    <lineage>
        <taxon>Eukaryota</taxon>
        <taxon>Metazoa</taxon>
        <taxon>Ecdysozoa</taxon>
        <taxon>Arthropoda</taxon>
        <taxon>Hexapoda</taxon>
        <taxon>Insecta</taxon>
        <taxon>Pterygota</taxon>
        <taxon>Neoptera</taxon>
        <taxon>Paraneoptera</taxon>
        <taxon>Hemiptera</taxon>
        <taxon>Sternorrhyncha</taxon>
        <taxon>Coccoidea</taxon>
        <taxon>Coccidae</taxon>
        <taxon>Parthenolecanium</taxon>
    </lineage>
</organism>
<dbReference type="Proteomes" id="UP001367676">
    <property type="component" value="Unassembled WGS sequence"/>
</dbReference>
<feature type="transmembrane region" description="Helical" evidence="5">
    <location>
        <begin position="441"/>
        <end position="461"/>
    </location>
</feature>
<evidence type="ECO:0000256" key="2">
    <source>
        <dbReference type="ARBA" id="ARBA00022692"/>
    </source>
</evidence>
<reference evidence="7 8" key="1">
    <citation type="submission" date="2024-03" db="EMBL/GenBank/DDBJ databases">
        <title>Adaptation during the transition from Ophiocordyceps entomopathogen to insect associate is accompanied by gene loss and intensified selection.</title>
        <authorList>
            <person name="Ward C.M."/>
            <person name="Onetto C.A."/>
            <person name="Borneman A.R."/>
        </authorList>
    </citation>
    <scope>NUCLEOTIDE SEQUENCE [LARGE SCALE GENOMIC DNA]</scope>
    <source>
        <strain evidence="7">AWRI1</strain>
        <tissue evidence="7">Single Adult Female</tissue>
    </source>
</reference>
<dbReference type="Pfam" id="PF01490">
    <property type="entry name" value="Aa_trans"/>
    <property type="match status" value="1"/>
</dbReference>
<keyword evidence="3 5" id="KW-1133">Transmembrane helix</keyword>
<feature type="domain" description="Amino acid transporter transmembrane" evidence="6">
    <location>
        <begin position="61"/>
        <end position="464"/>
    </location>
</feature>
<dbReference type="GO" id="GO:0005774">
    <property type="term" value="C:vacuolar membrane"/>
    <property type="evidence" value="ECO:0007669"/>
    <property type="project" value="TreeGrafter"/>
</dbReference>
<sequence>MSKPDTSLPSRRQLQSIPLNFDNPAFEADSNYHAVEIKSGIGGQLDVDKAYDPHDYCSVEHPTSFWGTVFHTIILMAGPGVLSIPILFVEAGYLTSTILMPCLFYLYMHNAKMLVWSEYQLCRILKKPTLPYPEVVHDTFKEGPKFSQWFSKWSRRLTYLVFFIVWYSYYCYNYVIVCQNLQVLWRNMFHEEISVNIFLEIFIVPMLILGCIPKLKYLVPISFLGTICHGLSLILIMYFIFTDPSPWSTPPMIGHWSNIPILMGSVLLSVNISGILIKLKNEMQEPRRFTSTWFSVITVSFVPTSFLYAGFCLICALKYGKSIQPSVIQNLPQNDFFAQIGIALSSIAIICQQPFGLIVSYDVIWNLINGKVQHSKHSMVWEYILKVVLVFLAFIISIALPNIFLFISLGGSVGTSIDSLILPAAVCTIMKWKIFGNEGKFWFIFSKNFIIILLAIVLAIFGCSDCINQIMEYYFNQS</sequence>
<dbReference type="InterPro" id="IPR013057">
    <property type="entry name" value="AA_transpt_TM"/>
</dbReference>
<dbReference type="GO" id="GO:0015179">
    <property type="term" value="F:L-amino acid transmembrane transporter activity"/>
    <property type="evidence" value="ECO:0007669"/>
    <property type="project" value="TreeGrafter"/>
</dbReference>
<feature type="transmembrane region" description="Helical" evidence="5">
    <location>
        <begin position="157"/>
        <end position="175"/>
    </location>
</feature>
<keyword evidence="2 5" id="KW-0812">Transmembrane</keyword>
<evidence type="ECO:0000256" key="1">
    <source>
        <dbReference type="ARBA" id="ARBA00004141"/>
    </source>
</evidence>
<evidence type="ECO:0000313" key="7">
    <source>
        <dbReference type="EMBL" id="KAK7576707.1"/>
    </source>
</evidence>
<evidence type="ECO:0000259" key="6">
    <source>
        <dbReference type="Pfam" id="PF01490"/>
    </source>
</evidence>
<comment type="subcellular location">
    <subcellularLocation>
        <location evidence="1">Membrane</location>
        <topology evidence="1">Multi-pass membrane protein</topology>
    </subcellularLocation>
</comment>